<keyword evidence="1" id="KW-0614">Plasmid</keyword>
<dbReference type="InterPro" id="IPR014937">
    <property type="entry name" value="DUF1810"/>
</dbReference>
<name>E8X7B3_GRATM</name>
<dbReference type="InterPro" id="IPR036287">
    <property type="entry name" value="Rv1873-like_sf"/>
</dbReference>
<dbReference type="EMBL" id="CP002483">
    <property type="protein sequence ID" value="ADW71347.1"/>
    <property type="molecule type" value="Genomic_DNA"/>
</dbReference>
<accession>E8X7B3</accession>
<dbReference type="PIRSF" id="PIRSF008546">
    <property type="entry name" value="UCP008546"/>
    <property type="match status" value="1"/>
</dbReference>
<dbReference type="SUPFAM" id="SSF140736">
    <property type="entry name" value="Rv1873-like"/>
    <property type="match status" value="1"/>
</dbReference>
<dbReference type="Gene3D" id="1.25.40.380">
    <property type="entry name" value="Protein of unknown function DUF1810"/>
    <property type="match status" value="1"/>
</dbReference>
<evidence type="ECO:0000313" key="1">
    <source>
        <dbReference type="EMBL" id="ADW71347.1"/>
    </source>
</evidence>
<keyword evidence="2" id="KW-1185">Reference proteome</keyword>
<evidence type="ECO:0008006" key="3">
    <source>
        <dbReference type="Google" id="ProtNLM"/>
    </source>
</evidence>
<dbReference type="OrthoDB" id="9787476at2"/>
<protein>
    <recommendedName>
        <fullName evidence="3">Calpastatin</fullName>
    </recommendedName>
</protein>
<organism evidence="2">
    <name type="scientific">Granulicella tundricola (strain ATCC BAA-1859 / DSM 23138 / MP5ACTX9)</name>
    <dbReference type="NCBI Taxonomy" id="1198114"/>
    <lineage>
        <taxon>Bacteria</taxon>
        <taxon>Pseudomonadati</taxon>
        <taxon>Acidobacteriota</taxon>
        <taxon>Terriglobia</taxon>
        <taxon>Terriglobales</taxon>
        <taxon>Acidobacteriaceae</taxon>
        <taxon>Granulicella</taxon>
    </lineage>
</organism>
<dbReference type="Pfam" id="PF08837">
    <property type="entry name" value="DUF1810"/>
    <property type="match status" value="1"/>
</dbReference>
<sequence>METQSDPYNLQRFINAQESTFDAARAELEAGQKRSHWMWFIFPQIKGLGSSPTAQRFAISSLEEGAAYLEHRVLGRRLEVCTALVNRVRGKSVDDIFGYPDNLKFHSSMTLFAEVADKFGFEATVFREALAIHFAGQRDTATMKQLDSR</sequence>
<dbReference type="Proteomes" id="UP000000343">
    <property type="component" value="Plasmid pACIX903"/>
</dbReference>
<proteinExistence type="predicted"/>
<dbReference type="HOGENOM" id="CLU_124534_0_0_0"/>
<reference evidence="2" key="1">
    <citation type="submission" date="2011-01" db="EMBL/GenBank/DDBJ databases">
        <title>Complete sequence of plasmid3 of Acidobacterium sp. MP5ACTX9.</title>
        <authorList>
            <consortium name="US DOE Joint Genome Institute"/>
            <person name="Lucas S."/>
            <person name="Copeland A."/>
            <person name="Lapidus A."/>
            <person name="Cheng J.-F."/>
            <person name="Goodwin L."/>
            <person name="Pitluck S."/>
            <person name="Teshima H."/>
            <person name="Detter J.C."/>
            <person name="Han C."/>
            <person name="Tapia R."/>
            <person name="Land M."/>
            <person name="Hauser L."/>
            <person name="Kyrpides N."/>
            <person name="Ivanova N."/>
            <person name="Ovchinnikova G."/>
            <person name="Pagani I."/>
            <person name="Rawat S.R."/>
            <person name="Mannisto M."/>
            <person name="Haggblom M.M."/>
            <person name="Woyke T."/>
        </authorList>
    </citation>
    <scope>NUCLEOTIDE SEQUENCE [LARGE SCALE GENOMIC DNA]</scope>
    <source>
        <strain evidence="2">MP5ACTX9</strain>
        <plasmid evidence="2">Plasmid pACIX903</plasmid>
    </source>
</reference>
<geneLocation type="plasmid" evidence="1 2">
    <name>pACIX903</name>
</geneLocation>
<evidence type="ECO:0000313" key="2">
    <source>
        <dbReference type="Proteomes" id="UP000000343"/>
    </source>
</evidence>
<dbReference type="AlphaFoldDB" id="E8X7B3"/>
<gene>
    <name evidence="1" type="ordered locus">AciX9_4396</name>
</gene>
<dbReference type="KEGG" id="acm:AciX9_4396"/>
<dbReference type="RefSeq" id="WP_013573066.1">
    <property type="nucleotide sequence ID" value="NC_015058.1"/>
</dbReference>